<feature type="transmembrane region" description="Helical" evidence="7">
    <location>
        <begin position="118"/>
        <end position="139"/>
    </location>
</feature>
<evidence type="ECO:0000313" key="8">
    <source>
        <dbReference type="EMBL" id="KAH9528165.1"/>
    </source>
</evidence>
<feature type="transmembrane region" description="Helical" evidence="7">
    <location>
        <begin position="87"/>
        <end position="106"/>
    </location>
</feature>
<dbReference type="GO" id="GO:0005886">
    <property type="term" value="C:plasma membrane"/>
    <property type="evidence" value="ECO:0007669"/>
    <property type="project" value="UniProtKB-SubCell"/>
</dbReference>
<dbReference type="Proteomes" id="UP000790347">
    <property type="component" value="Unassembled WGS sequence"/>
</dbReference>
<feature type="region of interest" description="Disordered" evidence="6">
    <location>
        <begin position="1"/>
        <end position="45"/>
    </location>
</feature>
<dbReference type="GO" id="GO:0050909">
    <property type="term" value="P:sensory perception of taste"/>
    <property type="evidence" value="ECO:0007669"/>
    <property type="project" value="InterPro"/>
</dbReference>
<comment type="subcellular location">
    <subcellularLocation>
        <location evidence="1">Cell membrane</location>
        <topology evidence="1">Multi-pass membrane protein</topology>
    </subcellularLocation>
</comment>
<keyword evidence="5 7" id="KW-0472">Membrane</keyword>
<protein>
    <submittedName>
        <fullName evidence="8">Uncharacterized protein</fullName>
    </submittedName>
</protein>
<accession>A0A922IDR4</accession>
<evidence type="ECO:0000256" key="6">
    <source>
        <dbReference type="SAM" id="MobiDB-lite"/>
    </source>
</evidence>
<gene>
    <name evidence="8" type="ORF">DERF_002134</name>
</gene>
<evidence type="ECO:0000256" key="7">
    <source>
        <dbReference type="SAM" id="Phobius"/>
    </source>
</evidence>
<feature type="transmembrane region" description="Helical" evidence="7">
    <location>
        <begin position="267"/>
        <end position="286"/>
    </location>
</feature>
<evidence type="ECO:0000256" key="5">
    <source>
        <dbReference type="ARBA" id="ARBA00023136"/>
    </source>
</evidence>
<proteinExistence type="predicted"/>
<name>A0A922IDR4_DERFA</name>
<evidence type="ECO:0000256" key="4">
    <source>
        <dbReference type="ARBA" id="ARBA00022989"/>
    </source>
</evidence>
<reference evidence="8" key="1">
    <citation type="submission" date="2013-05" db="EMBL/GenBank/DDBJ databases">
        <authorList>
            <person name="Yim A.K.Y."/>
            <person name="Chan T.F."/>
            <person name="Ji K.M."/>
            <person name="Liu X.Y."/>
            <person name="Zhou J.W."/>
            <person name="Li R.Q."/>
            <person name="Yang K.Y."/>
            <person name="Li J."/>
            <person name="Li M."/>
            <person name="Law P.T.W."/>
            <person name="Wu Y.L."/>
            <person name="Cai Z.L."/>
            <person name="Qin H."/>
            <person name="Bao Y."/>
            <person name="Leung R.K.K."/>
            <person name="Ng P.K.S."/>
            <person name="Zou J."/>
            <person name="Zhong X.J."/>
            <person name="Ran P.X."/>
            <person name="Zhong N.S."/>
            <person name="Liu Z.G."/>
            <person name="Tsui S.K.W."/>
        </authorList>
    </citation>
    <scope>NUCLEOTIDE SEQUENCE</scope>
    <source>
        <strain evidence="8">Derf</strain>
        <tissue evidence="8">Whole organism</tissue>
    </source>
</reference>
<dbReference type="OrthoDB" id="6501721at2759"/>
<keyword evidence="4 7" id="KW-1133">Transmembrane helix</keyword>
<dbReference type="EMBL" id="ASGP02000001">
    <property type="protein sequence ID" value="KAH9528165.1"/>
    <property type="molecule type" value="Genomic_DNA"/>
</dbReference>
<sequence>MSESMEMKVAPVANQPNDDTNINHCNEMKNRSKNSTTKSTDDVNKPQTLMDEKYRSLISDNMRIAISSGDDDKDLDRIDMSIRLYETIFSIMIPYILVGCPFNYCFDRKKQSCVNSKLMKIYTFVISILAHAMVLFWLIRLMYNLFSRKHLTSELIEDIFIFSYLLAGVVGLDLIWLNRKRIERVLQLLDLNPINERCQTLLARSCFRLKWNRWKFYLLTSISYVLAALLLFYYGYLIYSAVEIITDENKDLELIAWLRTMRFVTVYALYFFIADAVLLIALVWSLKYRIIHLNLFIKNLIKVEDVPEIDDIEIIKSWFQNILKVTRKIDDSFSFYIPVFIGFLFFGIIYFVSQTINIVESGVNGESVQFLSAACLAFLMSLILFYGLKELSDVHQLSSMTKSILYSYVLNTKPQDRSTKFFEEINFVANGLLSNQATFTLLGQIELNRRFLAKLILIIYSYTIIFNQFERKIPTTTTTLR</sequence>
<feature type="transmembrane region" description="Helical" evidence="7">
    <location>
        <begin position="333"/>
        <end position="356"/>
    </location>
</feature>
<organism evidence="8 9">
    <name type="scientific">Dermatophagoides farinae</name>
    <name type="common">American house dust mite</name>
    <dbReference type="NCBI Taxonomy" id="6954"/>
    <lineage>
        <taxon>Eukaryota</taxon>
        <taxon>Metazoa</taxon>
        <taxon>Ecdysozoa</taxon>
        <taxon>Arthropoda</taxon>
        <taxon>Chelicerata</taxon>
        <taxon>Arachnida</taxon>
        <taxon>Acari</taxon>
        <taxon>Acariformes</taxon>
        <taxon>Sarcoptiformes</taxon>
        <taxon>Astigmata</taxon>
        <taxon>Psoroptidia</taxon>
        <taxon>Analgoidea</taxon>
        <taxon>Pyroglyphidae</taxon>
        <taxon>Dermatophagoidinae</taxon>
        <taxon>Dermatophagoides</taxon>
    </lineage>
</organism>
<dbReference type="AlphaFoldDB" id="A0A922IDR4"/>
<dbReference type="InterPro" id="IPR013604">
    <property type="entry name" value="7TM_chemorcpt"/>
</dbReference>
<evidence type="ECO:0000313" key="9">
    <source>
        <dbReference type="Proteomes" id="UP000790347"/>
    </source>
</evidence>
<comment type="caution">
    <text evidence="8">The sequence shown here is derived from an EMBL/GenBank/DDBJ whole genome shotgun (WGS) entry which is preliminary data.</text>
</comment>
<dbReference type="Pfam" id="PF08395">
    <property type="entry name" value="7tm_7"/>
    <property type="match status" value="1"/>
</dbReference>
<keyword evidence="9" id="KW-1185">Reference proteome</keyword>
<reference evidence="8" key="2">
    <citation type="journal article" date="2022" name="Res Sq">
        <title>Comparative Genomics Reveals Insights into the Divergent Evolution of Astigmatic Mites and Household Pest Adaptations.</title>
        <authorList>
            <person name="Xiong Q."/>
            <person name="Wan A.T.-Y."/>
            <person name="Liu X.-Y."/>
            <person name="Fung C.S.-H."/>
            <person name="Xiao X."/>
            <person name="Malainual N."/>
            <person name="Hou J."/>
            <person name="Wang L."/>
            <person name="Wang M."/>
            <person name="Yang K."/>
            <person name="Cui Y."/>
            <person name="Leung E."/>
            <person name="Nong W."/>
            <person name="Shin S.-K."/>
            <person name="Au S."/>
            <person name="Jeong K.Y."/>
            <person name="Chew F.T."/>
            <person name="Hui J."/>
            <person name="Leung T.F."/>
            <person name="Tungtrongchitr A."/>
            <person name="Zhong N."/>
            <person name="Liu Z."/>
            <person name="Tsui S."/>
        </authorList>
    </citation>
    <scope>NUCLEOTIDE SEQUENCE</scope>
    <source>
        <strain evidence="8">Derf</strain>
        <tissue evidence="8">Whole organism</tissue>
    </source>
</reference>
<feature type="compositionally biased region" description="Polar residues" evidence="6">
    <location>
        <begin position="14"/>
        <end position="24"/>
    </location>
</feature>
<keyword evidence="2" id="KW-1003">Cell membrane</keyword>
<evidence type="ECO:0000256" key="3">
    <source>
        <dbReference type="ARBA" id="ARBA00022692"/>
    </source>
</evidence>
<feature type="transmembrane region" description="Helical" evidence="7">
    <location>
        <begin position="368"/>
        <end position="388"/>
    </location>
</feature>
<feature type="transmembrane region" description="Helical" evidence="7">
    <location>
        <begin position="216"/>
        <end position="239"/>
    </location>
</feature>
<feature type="transmembrane region" description="Helical" evidence="7">
    <location>
        <begin position="159"/>
        <end position="177"/>
    </location>
</feature>
<keyword evidence="3 7" id="KW-0812">Transmembrane</keyword>
<evidence type="ECO:0000256" key="1">
    <source>
        <dbReference type="ARBA" id="ARBA00004651"/>
    </source>
</evidence>
<evidence type="ECO:0000256" key="2">
    <source>
        <dbReference type="ARBA" id="ARBA00022475"/>
    </source>
</evidence>